<evidence type="ECO:0000256" key="1">
    <source>
        <dbReference type="ARBA" id="ARBA00005623"/>
    </source>
</evidence>
<evidence type="ECO:0000313" key="4">
    <source>
        <dbReference type="EMBL" id="CAA9366349.1"/>
    </source>
</evidence>
<dbReference type="InterPro" id="IPR009014">
    <property type="entry name" value="Transketo_C/PFOR_II"/>
</dbReference>
<dbReference type="EMBL" id="CADCUC010000735">
    <property type="protein sequence ID" value="CAA9366349.1"/>
    <property type="molecule type" value="Genomic_DNA"/>
</dbReference>
<reference evidence="4" key="1">
    <citation type="submission" date="2020-02" db="EMBL/GenBank/DDBJ databases">
        <authorList>
            <person name="Meier V. D."/>
        </authorList>
    </citation>
    <scope>NUCLEOTIDE SEQUENCE</scope>
    <source>
        <strain evidence="4">AVDCRST_MAG90</strain>
    </source>
</reference>
<protein>
    <submittedName>
        <fullName evidence="4">Xylulose-5-phosphate phosphoketolase @ Fructose-6-phosphate phosphoketolase</fullName>
        <ecNumber evidence="4">4.1.2.22</ecNumber>
        <ecNumber evidence="4">4.1.2.9</ecNumber>
    </submittedName>
</protein>
<dbReference type="PANTHER" id="PTHR31273:SF0">
    <property type="entry name" value="PHOSPHOKETOLASE-RELATED"/>
    <property type="match status" value="1"/>
</dbReference>
<keyword evidence="2 4" id="KW-0456">Lyase</keyword>
<proteinExistence type="inferred from homology"/>
<dbReference type="InterPro" id="IPR005593">
    <property type="entry name" value="Xul5P/Fru6P_PKetolase"/>
</dbReference>
<dbReference type="EC" id="4.1.2.22" evidence="4"/>
<dbReference type="Gene3D" id="3.40.50.920">
    <property type="match status" value="1"/>
</dbReference>
<name>A0A6J4MWF2_9HYPH</name>
<dbReference type="GO" id="GO:0050193">
    <property type="term" value="F:phosphoketolase activity"/>
    <property type="evidence" value="ECO:0007669"/>
    <property type="project" value="UniProtKB-EC"/>
</dbReference>
<sequence>RVYFPPDANCLLWTIDHCLRTFDRINVITAGKQPGPQWLSPEEAERHCAAGVGIWSFAGSEEAGREPDVVLACCGDVPTMETIAAAALLREHLPALKVRVVNVVDVMTLQSRKHHPHGLPDEDFDAIFTASQPVIFAHHGYPSLIHRLTYARTNHANLHVHGYQEEGTTTTPFDMVVLNRLDRFHLAIDAIERVPGLNEAAAVKQRFHDKLTEHTAYIRLHGEDMPEIREWVWDYSPDAAGSRS</sequence>
<dbReference type="EC" id="4.1.2.9" evidence="4"/>
<accession>A0A6J4MWF2</accession>
<gene>
    <name evidence="4" type="ORF">AVDCRST_MAG90-3435</name>
</gene>
<dbReference type="InterPro" id="IPR018969">
    <property type="entry name" value="Xul5P/Fru6P_PKetolase_C"/>
</dbReference>
<dbReference type="GO" id="GO:0005975">
    <property type="term" value="P:carbohydrate metabolic process"/>
    <property type="evidence" value="ECO:0007669"/>
    <property type="project" value="InterPro"/>
</dbReference>
<dbReference type="Gene3D" id="3.40.50.970">
    <property type="match status" value="1"/>
</dbReference>
<dbReference type="SUPFAM" id="SSF52922">
    <property type="entry name" value="TK C-terminal domain-like"/>
    <property type="match status" value="1"/>
</dbReference>
<evidence type="ECO:0000259" key="3">
    <source>
        <dbReference type="Pfam" id="PF09363"/>
    </source>
</evidence>
<dbReference type="Pfam" id="PF09363">
    <property type="entry name" value="XFP_C"/>
    <property type="match status" value="1"/>
</dbReference>
<dbReference type="GO" id="GO:0047905">
    <property type="term" value="F:fructose-6-phosphate phosphoketolase activity"/>
    <property type="evidence" value="ECO:0007669"/>
    <property type="project" value="UniProtKB-EC"/>
</dbReference>
<organism evidence="4">
    <name type="scientific">uncultured Microvirga sp</name>
    <dbReference type="NCBI Taxonomy" id="412392"/>
    <lineage>
        <taxon>Bacteria</taxon>
        <taxon>Pseudomonadati</taxon>
        <taxon>Pseudomonadota</taxon>
        <taxon>Alphaproteobacteria</taxon>
        <taxon>Hyphomicrobiales</taxon>
        <taxon>Methylobacteriaceae</taxon>
        <taxon>Microvirga</taxon>
        <taxon>environmental samples</taxon>
    </lineage>
</organism>
<dbReference type="AlphaFoldDB" id="A0A6J4MWF2"/>
<feature type="domain" description="Xylulose 5-phosphate/Fructose 6-phosphate phosphoketolase C-terminal" evidence="3">
    <location>
        <begin position="32"/>
        <end position="233"/>
    </location>
</feature>
<dbReference type="PANTHER" id="PTHR31273">
    <property type="entry name" value="PHOSPHOKETOLASE-RELATED"/>
    <property type="match status" value="1"/>
</dbReference>
<feature type="non-terminal residue" evidence="4">
    <location>
        <position position="1"/>
    </location>
</feature>
<comment type="similarity">
    <text evidence="1">Belongs to the XFP family.</text>
</comment>
<evidence type="ECO:0000256" key="2">
    <source>
        <dbReference type="ARBA" id="ARBA00023239"/>
    </source>
</evidence>